<protein>
    <submittedName>
        <fullName evidence="1">Uncharacterized protein</fullName>
    </submittedName>
</protein>
<keyword evidence="2" id="KW-1185">Reference proteome</keyword>
<sequence length="148" mass="16675">MYVNEAGARYVRASPGRSREVVKATKICLSSLVYFNSSTNPLDLIMSYGHPGKLGVNFRELDDDRPPIWPQGGPGHTTAWSPLRVRLSFQHGSGWQCLDEALYLDIQRRLFGSQGILPCERLDLEPCSSYFHQSIEVAKYTLLASGRW</sequence>
<gene>
    <name evidence="1" type="ORF">VNO77_04177</name>
</gene>
<dbReference type="Proteomes" id="UP001367508">
    <property type="component" value="Unassembled WGS sequence"/>
</dbReference>
<comment type="caution">
    <text evidence="1">The sequence shown here is derived from an EMBL/GenBank/DDBJ whole genome shotgun (WGS) entry which is preliminary data.</text>
</comment>
<proteinExistence type="predicted"/>
<evidence type="ECO:0000313" key="2">
    <source>
        <dbReference type="Proteomes" id="UP001367508"/>
    </source>
</evidence>
<name>A0AAN9N182_CANGL</name>
<dbReference type="EMBL" id="JAYMYQ010000001">
    <property type="protein sequence ID" value="KAK7362077.1"/>
    <property type="molecule type" value="Genomic_DNA"/>
</dbReference>
<accession>A0AAN9N182</accession>
<evidence type="ECO:0000313" key="1">
    <source>
        <dbReference type="EMBL" id="KAK7362077.1"/>
    </source>
</evidence>
<reference evidence="1 2" key="1">
    <citation type="submission" date="2024-01" db="EMBL/GenBank/DDBJ databases">
        <title>The genomes of 5 underutilized Papilionoideae crops provide insights into root nodulation and disease resistanc.</title>
        <authorList>
            <person name="Jiang F."/>
        </authorList>
    </citation>
    <scope>NUCLEOTIDE SEQUENCE [LARGE SCALE GENOMIC DNA]</scope>
    <source>
        <strain evidence="1">LVBAO_FW01</strain>
        <tissue evidence="1">Leaves</tissue>
    </source>
</reference>
<organism evidence="1 2">
    <name type="scientific">Canavalia gladiata</name>
    <name type="common">Sword bean</name>
    <name type="synonym">Dolichos gladiatus</name>
    <dbReference type="NCBI Taxonomy" id="3824"/>
    <lineage>
        <taxon>Eukaryota</taxon>
        <taxon>Viridiplantae</taxon>
        <taxon>Streptophyta</taxon>
        <taxon>Embryophyta</taxon>
        <taxon>Tracheophyta</taxon>
        <taxon>Spermatophyta</taxon>
        <taxon>Magnoliopsida</taxon>
        <taxon>eudicotyledons</taxon>
        <taxon>Gunneridae</taxon>
        <taxon>Pentapetalae</taxon>
        <taxon>rosids</taxon>
        <taxon>fabids</taxon>
        <taxon>Fabales</taxon>
        <taxon>Fabaceae</taxon>
        <taxon>Papilionoideae</taxon>
        <taxon>50 kb inversion clade</taxon>
        <taxon>NPAAA clade</taxon>
        <taxon>indigoferoid/millettioid clade</taxon>
        <taxon>Phaseoleae</taxon>
        <taxon>Canavalia</taxon>
    </lineage>
</organism>
<dbReference type="AlphaFoldDB" id="A0AAN9N182"/>